<dbReference type="GO" id="GO:0006644">
    <property type="term" value="P:phospholipid metabolic process"/>
    <property type="evidence" value="ECO:0007669"/>
    <property type="project" value="InterPro"/>
</dbReference>
<feature type="transmembrane region" description="Helical" evidence="6">
    <location>
        <begin position="7"/>
        <end position="26"/>
    </location>
</feature>
<evidence type="ECO:0000313" key="8">
    <source>
        <dbReference type="EnsemblProtists" id="EOD23050"/>
    </source>
</evidence>
<keyword evidence="9" id="KW-1185">Reference proteome</keyword>
<evidence type="ECO:0000256" key="2">
    <source>
        <dbReference type="ARBA" id="ARBA00008816"/>
    </source>
</evidence>
<dbReference type="PaxDb" id="2903-EOD23050"/>
<evidence type="ECO:0000313" key="9">
    <source>
        <dbReference type="Proteomes" id="UP000013827"/>
    </source>
</evidence>
<dbReference type="AlphaFoldDB" id="A0A0D3JHR5"/>
<feature type="domain" description="Phosphatidic acid phosphatase type 2/haloperoxidase" evidence="7">
    <location>
        <begin position="104"/>
        <end position="181"/>
    </location>
</feature>
<reference evidence="9" key="1">
    <citation type="journal article" date="2013" name="Nature">
        <title>Pan genome of the phytoplankton Emiliania underpins its global distribution.</title>
        <authorList>
            <person name="Read B.A."/>
            <person name="Kegel J."/>
            <person name="Klute M.J."/>
            <person name="Kuo A."/>
            <person name="Lefebvre S.C."/>
            <person name="Maumus F."/>
            <person name="Mayer C."/>
            <person name="Miller J."/>
            <person name="Monier A."/>
            <person name="Salamov A."/>
            <person name="Young J."/>
            <person name="Aguilar M."/>
            <person name="Claverie J.M."/>
            <person name="Frickenhaus S."/>
            <person name="Gonzalez K."/>
            <person name="Herman E.K."/>
            <person name="Lin Y.C."/>
            <person name="Napier J."/>
            <person name="Ogata H."/>
            <person name="Sarno A.F."/>
            <person name="Shmutz J."/>
            <person name="Schroeder D."/>
            <person name="de Vargas C."/>
            <person name="Verret F."/>
            <person name="von Dassow P."/>
            <person name="Valentin K."/>
            <person name="Van de Peer Y."/>
            <person name="Wheeler G."/>
            <person name="Dacks J.B."/>
            <person name="Delwiche C.F."/>
            <person name="Dyhrman S.T."/>
            <person name="Glockner G."/>
            <person name="John U."/>
            <person name="Richards T."/>
            <person name="Worden A.Z."/>
            <person name="Zhang X."/>
            <person name="Grigoriev I.V."/>
            <person name="Allen A.E."/>
            <person name="Bidle K."/>
            <person name="Borodovsky M."/>
            <person name="Bowler C."/>
            <person name="Brownlee C."/>
            <person name="Cock J.M."/>
            <person name="Elias M."/>
            <person name="Gladyshev V.N."/>
            <person name="Groth M."/>
            <person name="Guda C."/>
            <person name="Hadaegh A."/>
            <person name="Iglesias-Rodriguez M.D."/>
            <person name="Jenkins J."/>
            <person name="Jones B.M."/>
            <person name="Lawson T."/>
            <person name="Leese F."/>
            <person name="Lindquist E."/>
            <person name="Lobanov A."/>
            <person name="Lomsadze A."/>
            <person name="Malik S.B."/>
            <person name="Marsh M.E."/>
            <person name="Mackinder L."/>
            <person name="Mock T."/>
            <person name="Mueller-Roeber B."/>
            <person name="Pagarete A."/>
            <person name="Parker M."/>
            <person name="Probert I."/>
            <person name="Quesneville H."/>
            <person name="Raines C."/>
            <person name="Rensing S.A."/>
            <person name="Riano-Pachon D.M."/>
            <person name="Richier S."/>
            <person name="Rokitta S."/>
            <person name="Shiraiwa Y."/>
            <person name="Soanes D.M."/>
            <person name="van der Giezen M."/>
            <person name="Wahlund T.M."/>
            <person name="Williams B."/>
            <person name="Wilson W."/>
            <person name="Wolfe G."/>
            <person name="Wurch L.L."/>
        </authorList>
    </citation>
    <scope>NUCLEOTIDE SEQUENCE</scope>
</reference>
<dbReference type="SUPFAM" id="SSF48317">
    <property type="entry name" value="Acid phosphatase/Vanadium-dependent haloperoxidase"/>
    <property type="match status" value="1"/>
</dbReference>
<dbReference type="InterPro" id="IPR000326">
    <property type="entry name" value="PAP2/HPO"/>
</dbReference>
<accession>A0A0D3JHR5</accession>
<dbReference type="InterPro" id="IPR043216">
    <property type="entry name" value="PAP-like"/>
</dbReference>
<comment type="subcellular location">
    <subcellularLocation>
        <location evidence="1">Membrane</location>
        <topology evidence="1">Multi-pass membrane protein</topology>
    </subcellularLocation>
</comment>
<organism evidence="8 9">
    <name type="scientific">Emiliania huxleyi (strain CCMP1516)</name>
    <dbReference type="NCBI Taxonomy" id="280463"/>
    <lineage>
        <taxon>Eukaryota</taxon>
        <taxon>Haptista</taxon>
        <taxon>Haptophyta</taxon>
        <taxon>Prymnesiophyceae</taxon>
        <taxon>Isochrysidales</taxon>
        <taxon>Noelaerhabdaceae</taxon>
        <taxon>Emiliania</taxon>
    </lineage>
</organism>
<evidence type="ECO:0000256" key="3">
    <source>
        <dbReference type="ARBA" id="ARBA00022692"/>
    </source>
</evidence>
<name>A0A0D3JHR5_EMIH1</name>
<evidence type="ECO:0000256" key="4">
    <source>
        <dbReference type="ARBA" id="ARBA00022989"/>
    </source>
</evidence>
<feature type="transmembrane region" description="Helical" evidence="6">
    <location>
        <begin position="101"/>
        <end position="121"/>
    </location>
</feature>
<evidence type="ECO:0000256" key="5">
    <source>
        <dbReference type="ARBA" id="ARBA00023136"/>
    </source>
</evidence>
<reference evidence="8" key="2">
    <citation type="submission" date="2024-10" db="UniProtKB">
        <authorList>
            <consortium name="EnsemblProtists"/>
        </authorList>
    </citation>
    <scope>IDENTIFICATION</scope>
</reference>
<comment type="similarity">
    <text evidence="2">Belongs to the PA-phosphatase related phosphoesterase family.</text>
</comment>
<dbReference type="EnsemblProtists" id="EOD23050">
    <property type="protein sequence ID" value="EOD23050"/>
    <property type="gene ID" value="EMIHUDRAFT_95636"/>
</dbReference>
<dbReference type="STRING" id="2903.R1E8P0"/>
<keyword evidence="5 6" id="KW-0472">Membrane</keyword>
<dbReference type="Gene3D" id="1.20.144.10">
    <property type="entry name" value="Phosphatidic acid phosphatase type 2/haloperoxidase"/>
    <property type="match status" value="1"/>
</dbReference>
<evidence type="ECO:0000256" key="1">
    <source>
        <dbReference type="ARBA" id="ARBA00004141"/>
    </source>
</evidence>
<dbReference type="PANTHER" id="PTHR10165:SF35">
    <property type="entry name" value="RE23632P"/>
    <property type="match status" value="1"/>
</dbReference>
<dbReference type="Proteomes" id="UP000013827">
    <property type="component" value="Unassembled WGS sequence"/>
</dbReference>
<proteinExistence type="inferred from homology"/>
<evidence type="ECO:0000259" key="7">
    <source>
        <dbReference type="Pfam" id="PF01569"/>
    </source>
</evidence>
<dbReference type="HOGENOM" id="CLU_1328508_0_0_1"/>
<dbReference type="Pfam" id="PF01569">
    <property type="entry name" value="PAP2"/>
    <property type="match status" value="1"/>
</dbReference>
<dbReference type="GO" id="GO:0016020">
    <property type="term" value="C:membrane"/>
    <property type="evidence" value="ECO:0007669"/>
    <property type="project" value="UniProtKB-SubCell"/>
</dbReference>
<feature type="transmembrane region" description="Helical" evidence="6">
    <location>
        <begin position="69"/>
        <end position="89"/>
    </location>
</feature>
<dbReference type="InterPro" id="IPR036938">
    <property type="entry name" value="PAP2/HPO_sf"/>
</dbReference>
<keyword evidence="3 6" id="KW-0812">Transmembrane</keyword>
<dbReference type="GeneID" id="17268597"/>
<keyword evidence="4 6" id="KW-1133">Transmembrane helix</keyword>
<dbReference type="KEGG" id="ehx:EMIHUDRAFT_95636"/>
<protein>
    <recommendedName>
        <fullName evidence="7">Phosphatidic acid phosphatase type 2/haloperoxidase domain-containing protein</fullName>
    </recommendedName>
</protein>
<sequence>MVSFPGLAAEVGCVAAAVFCAVANVLPGLVVPHTQRPIPKQKIHLSSGETVLVRDATLDHALVEETVPGYALVIIVAATGLILAVAATLLPRRWGGKHEAWPALTALFVSLGLCTLLTNSLKLYAGFLRPNFYAGCGWSDELGDCSHEFATGRRSWPSGHSSSSFAALGLLSLYLLRARRAGCGSGGGGHCGGQAEALLAAAARKPP</sequence>
<dbReference type="RefSeq" id="XP_005775479.1">
    <property type="nucleotide sequence ID" value="XM_005775422.1"/>
</dbReference>
<dbReference type="GO" id="GO:0008195">
    <property type="term" value="F:phosphatidate phosphatase activity"/>
    <property type="evidence" value="ECO:0007669"/>
    <property type="project" value="TreeGrafter"/>
</dbReference>
<dbReference type="GO" id="GO:0046839">
    <property type="term" value="P:phospholipid dephosphorylation"/>
    <property type="evidence" value="ECO:0007669"/>
    <property type="project" value="TreeGrafter"/>
</dbReference>
<evidence type="ECO:0000256" key="6">
    <source>
        <dbReference type="SAM" id="Phobius"/>
    </source>
</evidence>
<dbReference type="PANTHER" id="PTHR10165">
    <property type="entry name" value="LIPID PHOSPHATE PHOSPHATASE"/>
    <property type="match status" value="1"/>
</dbReference>